<dbReference type="AlphaFoldDB" id="A0A9P1D8G9"/>
<dbReference type="PROSITE" id="PS51257">
    <property type="entry name" value="PROKAR_LIPOPROTEIN"/>
    <property type="match status" value="1"/>
</dbReference>
<organism evidence="4">
    <name type="scientific">Cladocopium goreaui</name>
    <dbReference type="NCBI Taxonomy" id="2562237"/>
    <lineage>
        <taxon>Eukaryota</taxon>
        <taxon>Sar</taxon>
        <taxon>Alveolata</taxon>
        <taxon>Dinophyceae</taxon>
        <taxon>Suessiales</taxon>
        <taxon>Symbiodiniaceae</taxon>
        <taxon>Cladocopium</taxon>
    </lineage>
</organism>
<dbReference type="GO" id="GO:0017125">
    <property type="term" value="F:deoxycytidyl transferase activity"/>
    <property type="evidence" value="ECO:0007669"/>
    <property type="project" value="TreeGrafter"/>
</dbReference>
<dbReference type="PROSITE" id="PS50172">
    <property type="entry name" value="BRCT"/>
    <property type="match status" value="1"/>
</dbReference>
<feature type="region of interest" description="Disordered" evidence="1">
    <location>
        <begin position="240"/>
        <end position="279"/>
    </location>
</feature>
<sequence>MLRKSVENPSRYHLYPSITIILSCCPGPFGGSWWLEGWFPVVFGSKRPSFLQRMGSSRKGRGKGGSDGKGKSSGNFFGGGGYASFGDYMVEKNRKLKEQFAAAARAGSTGETKTAIFTGLSFWMTGRTCLPDQELKRLIVEHGGVYEQYGFTHVTHVIADNLAAGNQQWAQLKKRTKRVNVVTSSWIMDCVKEGRRLPEIRYMPACLSSASSMLSFMDRQAKEEAATPDRCSDEIITDESPQVEQAAPSKPAPHPPSHDAAVAAQAARTEGVSPPRKKAKHCLGGIPAASSSFALQVSTHCPEGLDSLAELMEVLSDLSDSSARQLRQQSRCSTAAGLRISVGDSAMEWSGAGNLANASHHSSDILPVLKSLAARAVTALSLEHAGYKSVSDVEVRLQCDQGGLEPSPSLDSPSPPLAAPASNRREESPAVQLQWADHDQSPEVPSIGSQSDCGPHQHDIQMGSCTSKEPHPEAKVHCQVETATRPHWKDLPVWAADVNANTRELMQHWRGICKTLQSMKPTGLRAWHSMCHGPESEPGGHQPSVTASLDCHEDAFKTLLASREYEVVHLALRALRISTSKRVPSTLRGEGQLPTAEHFNRLLSSVQRAMAGAHFKVAPLADAEEEKDPSESSKADHRLQPCRCLVCRKCAEKVAWSERSACPLCDMRVQWLADERALIATGWRVTRASAGNRTEKCGMCGSRYK</sequence>
<dbReference type="PANTHER" id="PTHR45990:SF1">
    <property type="entry name" value="DNA REPAIR PROTEIN REV1"/>
    <property type="match status" value="1"/>
</dbReference>
<evidence type="ECO:0000256" key="2">
    <source>
        <dbReference type="SAM" id="Phobius"/>
    </source>
</evidence>
<comment type="caution">
    <text evidence="4">The sequence shown here is derived from an EMBL/GenBank/DDBJ whole genome shotgun (WGS) entry which is preliminary data.</text>
</comment>
<keyword evidence="2" id="KW-0472">Membrane</keyword>
<evidence type="ECO:0000256" key="1">
    <source>
        <dbReference type="SAM" id="MobiDB-lite"/>
    </source>
</evidence>
<reference evidence="4" key="1">
    <citation type="submission" date="2022-10" db="EMBL/GenBank/DDBJ databases">
        <authorList>
            <person name="Chen Y."/>
            <person name="Dougan E. K."/>
            <person name="Chan C."/>
            <person name="Rhodes N."/>
            <person name="Thang M."/>
        </authorList>
    </citation>
    <scope>NUCLEOTIDE SEQUENCE</scope>
</reference>
<dbReference type="PANTHER" id="PTHR45990">
    <property type="entry name" value="DNA REPAIR PROTEIN REV1"/>
    <property type="match status" value="1"/>
</dbReference>
<evidence type="ECO:0000313" key="7">
    <source>
        <dbReference type="Proteomes" id="UP001152797"/>
    </source>
</evidence>
<feature type="domain" description="BRCT" evidence="3">
    <location>
        <begin position="112"/>
        <end position="204"/>
    </location>
</feature>
<name>A0A9P1D8G9_9DINO</name>
<dbReference type="OrthoDB" id="348705at2759"/>
<dbReference type="Proteomes" id="UP001152797">
    <property type="component" value="Unassembled WGS sequence"/>
</dbReference>
<feature type="transmembrane region" description="Helical" evidence="2">
    <location>
        <begin position="12"/>
        <end position="35"/>
    </location>
</feature>
<keyword evidence="2" id="KW-1133">Transmembrane helix</keyword>
<proteinExistence type="predicted"/>
<dbReference type="SUPFAM" id="SSF52113">
    <property type="entry name" value="BRCT domain"/>
    <property type="match status" value="1"/>
</dbReference>
<feature type="region of interest" description="Disordered" evidence="1">
    <location>
        <begin position="53"/>
        <end position="72"/>
    </location>
</feature>
<reference evidence="5" key="2">
    <citation type="submission" date="2024-04" db="EMBL/GenBank/DDBJ databases">
        <authorList>
            <person name="Chen Y."/>
            <person name="Shah S."/>
            <person name="Dougan E. K."/>
            <person name="Thang M."/>
            <person name="Chan C."/>
        </authorList>
    </citation>
    <scope>NUCLEOTIDE SEQUENCE [LARGE SCALE GENOMIC DNA]</scope>
</reference>
<dbReference type="EMBL" id="CAMXCT010003779">
    <property type="protein sequence ID" value="CAI4006144.1"/>
    <property type="molecule type" value="Genomic_DNA"/>
</dbReference>
<dbReference type="Gene3D" id="3.40.50.10190">
    <property type="entry name" value="BRCT domain"/>
    <property type="match status" value="1"/>
</dbReference>
<dbReference type="EMBL" id="CAMXCT020003779">
    <property type="protein sequence ID" value="CAL1159519.1"/>
    <property type="molecule type" value="Genomic_DNA"/>
</dbReference>
<dbReference type="GO" id="GO:0070987">
    <property type="term" value="P:error-free translesion synthesis"/>
    <property type="evidence" value="ECO:0007669"/>
    <property type="project" value="TreeGrafter"/>
</dbReference>
<dbReference type="GO" id="GO:0003887">
    <property type="term" value="F:DNA-directed DNA polymerase activity"/>
    <property type="evidence" value="ECO:0007669"/>
    <property type="project" value="TreeGrafter"/>
</dbReference>
<dbReference type="GO" id="GO:0005634">
    <property type="term" value="C:nucleus"/>
    <property type="evidence" value="ECO:0007669"/>
    <property type="project" value="TreeGrafter"/>
</dbReference>
<evidence type="ECO:0000259" key="3">
    <source>
        <dbReference type="PROSITE" id="PS50172"/>
    </source>
</evidence>
<gene>
    <name evidence="4" type="ORF">C1SCF055_LOCUS31808</name>
</gene>
<feature type="region of interest" description="Disordered" evidence="1">
    <location>
        <begin position="400"/>
        <end position="473"/>
    </location>
</feature>
<accession>A0A9P1D8G9</accession>
<dbReference type="CDD" id="cd17719">
    <property type="entry name" value="BRCT_Rev1"/>
    <property type="match status" value="1"/>
</dbReference>
<evidence type="ECO:0000313" key="6">
    <source>
        <dbReference type="EMBL" id="CAL4793456.1"/>
    </source>
</evidence>
<keyword evidence="7" id="KW-1185">Reference proteome</keyword>
<dbReference type="Pfam" id="PF16589">
    <property type="entry name" value="BRCT_2"/>
    <property type="match status" value="1"/>
</dbReference>
<protein>
    <submittedName>
        <fullName evidence="6">DNA repair protein rev1 (Reversionless protei n 1)</fullName>
    </submittedName>
</protein>
<dbReference type="EMBL" id="CAMXCT030003779">
    <property type="protein sequence ID" value="CAL4793456.1"/>
    <property type="molecule type" value="Genomic_DNA"/>
</dbReference>
<evidence type="ECO:0000313" key="4">
    <source>
        <dbReference type="EMBL" id="CAI4006144.1"/>
    </source>
</evidence>
<dbReference type="CDD" id="cd16449">
    <property type="entry name" value="RING-HC"/>
    <property type="match status" value="1"/>
</dbReference>
<keyword evidence="2" id="KW-0812">Transmembrane</keyword>
<evidence type="ECO:0000313" key="5">
    <source>
        <dbReference type="EMBL" id="CAL1159519.1"/>
    </source>
</evidence>
<dbReference type="InterPro" id="IPR036420">
    <property type="entry name" value="BRCT_dom_sf"/>
</dbReference>
<dbReference type="GO" id="GO:0042276">
    <property type="term" value="P:error-prone translesion synthesis"/>
    <property type="evidence" value="ECO:0007669"/>
    <property type="project" value="TreeGrafter"/>
</dbReference>
<dbReference type="InterPro" id="IPR001357">
    <property type="entry name" value="BRCT_dom"/>
</dbReference>
<dbReference type="SMART" id="SM00292">
    <property type="entry name" value="BRCT"/>
    <property type="match status" value="1"/>
</dbReference>